<keyword evidence="4" id="KW-0132">Cell division</keyword>
<keyword evidence="8" id="KW-0137">Centromere</keyword>
<dbReference type="InterPro" id="IPR005549">
    <property type="entry name" value="Kinetochore_Nuf2_N"/>
</dbReference>
<evidence type="ECO:0000256" key="4">
    <source>
        <dbReference type="ARBA" id="ARBA00022618"/>
    </source>
</evidence>
<dbReference type="GO" id="GO:0005876">
    <property type="term" value="C:spindle microtubule"/>
    <property type="evidence" value="ECO:0007669"/>
    <property type="project" value="EnsemblFungi"/>
</dbReference>
<evidence type="ECO:0000256" key="3">
    <source>
        <dbReference type="ARBA" id="ARBA00022454"/>
    </source>
</evidence>
<keyword evidence="7" id="KW-0131">Cell cycle</keyword>
<dbReference type="RefSeq" id="XP_003956241.1">
    <property type="nucleotide sequence ID" value="XM_003956192.1"/>
</dbReference>
<protein>
    <recommendedName>
        <fullName evidence="10">Kinetochore protein Nuf2 N-terminal domain-containing protein</fullName>
    </recommendedName>
</protein>
<keyword evidence="3" id="KW-0158">Chromosome</keyword>
<dbReference type="AlphaFoldDB" id="H2ARV6"/>
<dbReference type="InterPro" id="IPR038275">
    <property type="entry name" value="Nuf2_N_sf"/>
</dbReference>
<feature type="coiled-coil region" evidence="9">
    <location>
        <begin position="136"/>
        <end position="223"/>
    </location>
</feature>
<evidence type="ECO:0000313" key="11">
    <source>
        <dbReference type="EMBL" id="CCF57106.1"/>
    </source>
</evidence>
<feature type="coiled-coil region" evidence="9">
    <location>
        <begin position="249"/>
        <end position="283"/>
    </location>
</feature>
<dbReference type="GeneID" id="13885025"/>
<evidence type="ECO:0000256" key="6">
    <source>
        <dbReference type="ARBA" id="ARBA00023054"/>
    </source>
</evidence>
<sequence length="448" mass="52862">MSKDSFPLLDVPEIVMCLQSCDFNLAAEENIRKPTSTYIIKLYQQIVKGFTGVSSDSYLDATRNLPDDEDAIFFGTLQILTLNKTCYKFFQDVGIDDFNMMDLNKPDFERTRRMLSAVVNYARFREERMFDCKKFINEMENLLNELRSKFDDFNLLRQQTKDIEDQIGHINDSLEGNSEEDLNELENKNKNLETELKKLTKLQETLSIDYNNYKTEKQKLLKELETLGFQFVELESKREKLNKYSTTDINKLNSEISEYSKILKEKQETLSNLETKQTNLETSVQTFERVINELYDLLRIISTELQEPHRVEVSLIEVKQQLLTNRENLKEILSSNILYKLAILKDQLNQQQVKFHELQKTTEIQSQKNQNKLNELERKYNEEILIELKEADTRIQRDIINGELKSVESEISELKKEFNNEIDAIEQEYSLLAGRINKYMQEMLKNMD</sequence>
<dbReference type="eggNOG" id="KOG4438">
    <property type="taxonomic scope" value="Eukaryota"/>
</dbReference>
<keyword evidence="5" id="KW-0498">Mitosis</keyword>
<accession>H2ARV6</accession>
<dbReference type="KEGG" id="kaf:KAFR_0C01110"/>
<dbReference type="HOGENOM" id="CLU_025461_2_0_1"/>
<dbReference type="InParanoid" id="H2ARV6"/>
<evidence type="ECO:0000256" key="1">
    <source>
        <dbReference type="ARBA" id="ARBA00004584"/>
    </source>
</evidence>
<dbReference type="EMBL" id="HE650823">
    <property type="protein sequence ID" value="CCF57106.1"/>
    <property type="molecule type" value="Genomic_DNA"/>
</dbReference>
<dbReference type="GO" id="GO:0008017">
    <property type="term" value="F:microtubule binding"/>
    <property type="evidence" value="ECO:0007669"/>
    <property type="project" value="EnsemblFungi"/>
</dbReference>
<comment type="subcellular location">
    <subcellularLocation>
        <location evidence="1">Chromosome</location>
        <location evidence="1">Centromere</location>
    </subcellularLocation>
</comment>
<evidence type="ECO:0000256" key="2">
    <source>
        <dbReference type="ARBA" id="ARBA00005498"/>
    </source>
</evidence>
<feature type="domain" description="Kinetochore protein Nuf2 N-terminal" evidence="10">
    <location>
        <begin position="3"/>
        <end position="140"/>
    </location>
</feature>
<gene>
    <name evidence="11" type="primary">KAFR0C01110</name>
    <name evidence="11" type="ORF">KAFR_0C01110</name>
</gene>
<name>H2ARV6_KAZAF</name>
<dbReference type="STRING" id="1071382.H2ARV6"/>
<organism evidence="11 12">
    <name type="scientific">Kazachstania africana (strain ATCC 22294 / BCRC 22015 / CBS 2517 / CECT 1963 / NBRC 1671 / NRRL Y-8276)</name>
    <name type="common">Yeast</name>
    <name type="synonym">Kluyveromyces africanus</name>
    <dbReference type="NCBI Taxonomy" id="1071382"/>
    <lineage>
        <taxon>Eukaryota</taxon>
        <taxon>Fungi</taxon>
        <taxon>Dikarya</taxon>
        <taxon>Ascomycota</taxon>
        <taxon>Saccharomycotina</taxon>
        <taxon>Saccharomycetes</taxon>
        <taxon>Saccharomycetales</taxon>
        <taxon>Saccharomycetaceae</taxon>
        <taxon>Kazachstania</taxon>
    </lineage>
</organism>
<dbReference type="GO" id="GO:0005816">
    <property type="term" value="C:spindle pole body"/>
    <property type="evidence" value="ECO:0007669"/>
    <property type="project" value="EnsemblFungi"/>
</dbReference>
<keyword evidence="12" id="KW-1185">Reference proteome</keyword>
<evidence type="ECO:0000313" key="12">
    <source>
        <dbReference type="Proteomes" id="UP000005220"/>
    </source>
</evidence>
<dbReference type="GO" id="GO:0031262">
    <property type="term" value="C:Ndc80 complex"/>
    <property type="evidence" value="ECO:0007669"/>
    <property type="project" value="EnsemblFungi"/>
</dbReference>
<evidence type="ECO:0000256" key="7">
    <source>
        <dbReference type="ARBA" id="ARBA00023306"/>
    </source>
</evidence>
<comment type="similarity">
    <text evidence="2">Belongs to the NUF2 family.</text>
</comment>
<feature type="coiled-coil region" evidence="9">
    <location>
        <begin position="341"/>
        <end position="442"/>
    </location>
</feature>
<reference evidence="11 12" key="1">
    <citation type="journal article" date="2011" name="Proc. Natl. Acad. Sci. U.S.A.">
        <title>Evolutionary erosion of yeast sex chromosomes by mating-type switching accidents.</title>
        <authorList>
            <person name="Gordon J.L."/>
            <person name="Armisen D."/>
            <person name="Proux-Wera E."/>
            <person name="Oheigeartaigh S.S."/>
            <person name="Byrne K.P."/>
            <person name="Wolfe K.H."/>
        </authorList>
    </citation>
    <scope>NUCLEOTIDE SEQUENCE [LARGE SCALE GENOMIC DNA]</scope>
    <source>
        <strain evidence="12">ATCC 22294 / BCRC 22015 / CBS 2517 / CECT 1963 / NBRC 1671 / NRRL Y-8276</strain>
    </source>
</reference>
<dbReference type="FunCoup" id="H2ARV6">
    <property type="interactions" value="374"/>
</dbReference>
<dbReference type="Gene3D" id="1.20.5.340">
    <property type="match status" value="1"/>
</dbReference>
<dbReference type="GO" id="GO:0051301">
    <property type="term" value="P:cell division"/>
    <property type="evidence" value="ECO:0007669"/>
    <property type="project" value="UniProtKB-KW"/>
</dbReference>
<evidence type="ECO:0000256" key="5">
    <source>
        <dbReference type="ARBA" id="ARBA00022776"/>
    </source>
</evidence>
<evidence type="ECO:0000256" key="8">
    <source>
        <dbReference type="ARBA" id="ARBA00023328"/>
    </source>
</evidence>
<dbReference type="OrthoDB" id="8194677at2759"/>
<dbReference type="GO" id="GO:0007059">
    <property type="term" value="P:chromosome segregation"/>
    <property type="evidence" value="ECO:0007669"/>
    <property type="project" value="EnsemblFungi"/>
</dbReference>
<dbReference type="Proteomes" id="UP000005220">
    <property type="component" value="Chromosome 3"/>
</dbReference>
<evidence type="ECO:0000256" key="9">
    <source>
        <dbReference type="SAM" id="Coils"/>
    </source>
</evidence>
<evidence type="ECO:0000259" key="10">
    <source>
        <dbReference type="Pfam" id="PF03800"/>
    </source>
</evidence>
<proteinExistence type="inferred from homology"/>
<keyword evidence="6 9" id="KW-0175">Coiled coil</keyword>
<dbReference type="Gene3D" id="1.10.418.60">
    <property type="entry name" value="Ncd80 complex, Nuf2 subunit"/>
    <property type="match status" value="1"/>
</dbReference>
<dbReference type="Pfam" id="PF03800">
    <property type="entry name" value="Nuf2"/>
    <property type="match status" value="1"/>
</dbReference>